<feature type="region of interest" description="Disordered" evidence="1">
    <location>
        <begin position="11"/>
        <end position="34"/>
    </location>
</feature>
<dbReference type="Pfam" id="PF01979">
    <property type="entry name" value="Amidohydro_1"/>
    <property type="match status" value="1"/>
</dbReference>
<proteinExistence type="predicted"/>
<dbReference type="PANTHER" id="PTHR43135">
    <property type="entry name" value="ALPHA-D-RIBOSE 1-METHYLPHOSPHONATE 5-TRIPHOSPHATE DIPHOSPHATASE"/>
    <property type="match status" value="1"/>
</dbReference>
<evidence type="ECO:0000259" key="2">
    <source>
        <dbReference type="Pfam" id="PF01979"/>
    </source>
</evidence>
<evidence type="ECO:0000256" key="1">
    <source>
        <dbReference type="SAM" id="MobiDB-lite"/>
    </source>
</evidence>
<keyword evidence="4" id="KW-1185">Reference proteome</keyword>
<comment type="caution">
    <text evidence="3">The sequence shown here is derived from an EMBL/GenBank/DDBJ whole genome shotgun (WGS) entry which is preliminary data.</text>
</comment>
<gene>
    <name evidence="3" type="ORF">QGN17_18375</name>
</gene>
<dbReference type="RefSeq" id="WP_281046064.1">
    <property type="nucleotide sequence ID" value="NZ_JARYGZ010000004.1"/>
</dbReference>
<dbReference type="EMBL" id="JARYGZ010000004">
    <property type="protein sequence ID" value="MDH7640706.1"/>
    <property type="molecule type" value="Genomic_DNA"/>
</dbReference>
<dbReference type="SUPFAM" id="SSF51338">
    <property type="entry name" value="Composite domain of metallo-dependent hydrolases"/>
    <property type="match status" value="1"/>
</dbReference>
<dbReference type="InterPro" id="IPR011059">
    <property type="entry name" value="Metal-dep_hydrolase_composite"/>
</dbReference>
<dbReference type="InterPro" id="IPR032466">
    <property type="entry name" value="Metal_Hydrolase"/>
</dbReference>
<protein>
    <submittedName>
        <fullName evidence="3">Amidohydrolase family protein</fullName>
    </submittedName>
</protein>
<reference evidence="3" key="1">
    <citation type="submission" date="2023-04" db="EMBL/GenBank/DDBJ databases">
        <title>Sphingomonas sp. MAHUQ-71 isolated from rice field.</title>
        <authorList>
            <person name="Huq M.A."/>
        </authorList>
    </citation>
    <scope>NUCLEOTIDE SEQUENCE</scope>
    <source>
        <strain evidence="3">MAHUQ-71</strain>
    </source>
</reference>
<evidence type="ECO:0000313" key="4">
    <source>
        <dbReference type="Proteomes" id="UP001160625"/>
    </source>
</evidence>
<evidence type="ECO:0000313" key="3">
    <source>
        <dbReference type="EMBL" id="MDH7640706.1"/>
    </source>
</evidence>
<dbReference type="PANTHER" id="PTHR43135:SF3">
    <property type="entry name" value="ALPHA-D-RIBOSE 1-METHYLPHOSPHONATE 5-TRIPHOSPHATE DIPHOSPHATASE"/>
    <property type="match status" value="1"/>
</dbReference>
<dbReference type="Gene3D" id="2.30.40.10">
    <property type="entry name" value="Urease, subunit C, domain 1"/>
    <property type="match status" value="1"/>
</dbReference>
<dbReference type="InterPro" id="IPR006680">
    <property type="entry name" value="Amidohydro-rel"/>
</dbReference>
<feature type="domain" description="Amidohydrolase-related" evidence="2">
    <location>
        <begin position="326"/>
        <end position="439"/>
    </location>
</feature>
<sequence>MKALTHILPIGDGEGDHAKHGGGAGASAPGFAGRPLHRLRRSPSPRFARGGWAFAAALLATPSLAATTAITGGTVAIGDGSAPIPNGTVVFADGRIVAAGANVQVPAGAQVIDAHGKWVSAGMVAGFSTLGLADSEGVEESNDVSAGKSPFNAAIDISPAINPNSIILNNERWGGVTRAVVSPGTGGSIFAGQGAVISLGVGPDPVMRPRAFQYVEMGEDGAQAAGGSRPAAYAMLHDALAQAQDYRRNPAAFGGRERDSLIKRPDAQALIAVLDGKQPLLVHVQRASDIRSVLALKKDYPQLKLVLVGAEEGWLVARDIAAAHVPVIAAALVDLPESFERVAATESNVGRMEQAGVTLGISTVDASAPGSQRNLKQFAGNLVAITKIPGSTGLDWGHAFAAITSGPAQVMGMDGEIGSLRPGRRADVVVWDGDPLELASAPVAVFIDGRPQPQGSRQTELRDRYMTPQEGALPKAYER</sequence>
<dbReference type="Proteomes" id="UP001160625">
    <property type="component" value="Unassembled WGS sequence"/>
</dbReference>
<organism evidence="3 4">
    <name type="scientific">Sphingomonas oryzagri</name>
    <dbReference type="NCBI Taxonomy" id="3042314"/>
    <lineage>
        <taxon>Bacteria</taxon>
        <taxon>Pseudomonadati</taxon>
        <taxon>Pseudomonadota</taxon>
        <taxon>Alphaproteobacteria</taxon>
        <taxon>Sphingomonadales</taxon>
        <taxon>Sphingomonadaceae</taxon>
        <taxon>Sphingomonas</taxon>
    </lineage>
</organism>
<dbReference type="InterPro" id="IPR051781">
    <property type="entry name" value="Metallo-dep_Hydrolase"/>
</dbReference>
<dbReference type="Gene3D" id="3.20.20.140">
    <property type="entry name" value="Metal-dependent hydrolases"/>
    <property type="match status" value="1"/>
</dbReference>
<dbReference type="SUPFAM" id="SSF51556">
    <property type="entry name" value="Metallo-dependent hydrolases"/>
    <property type="match status" value="1"/>
</dbReference>
<accession>A0ABT6N6H3</accession>
<feature type="region of interest" description="Disordered" evidence="1">
    <location>
        <begin position="448"/>
        <end position="479"/>
    </location>
</feature>
<name>A0ABT6N6H3_9SPHN</name>